<evidence type="ECO:0000313" key="2">
    <source>
        <dbReference type="EMBL" id="KKS84490.1"/>
    </source>
</evidence>
<dbReference type="SUPFAM" id="SSF53448">
    <property type="entry name" value="Nucleotide-diphospho-sugar transferases"/>
    <property type="match status" value="1"/>
</dbReference>
<name>A0A0G1CFA0_9BACT</name>
<dbReference type="Pfam" id="PF00535">
    <property type="entry name" value="Glycos_transf_2"/>
    <property type="match status" value="1"/>
</dbReference>
<protein>
    <recommendedName>
        <fullName evidence="1">Glycosyltransferase 2-like domain-containing protein</fullName>
    </recommendedName>
</protein>
<feature type="domain" description="Glycosyltransferase 2-like" evidence="1">
    <location>
        <begin position="14"/>
        <end position="142"/>
    </location>
</feature>
<dbReference type="InterPro" id="IPR029044">
    <property type="entry name" value="Nucleotide-diphossugar_trans"/>
</dbReference>
<proteinExistence type="predicted"/>
<sequence>MNKYLKNSSTYFYILIRHWNAFEYLEKCINSVLSQTYDQYKILFVDDASLYSKQQRDYIRQKLKGHVVIFNRIRKYAVRNAFEILRKYADNPDGVVVNLDGDDWFFNNSVLNTLNQIYIHTNVCLTFGNCVVWNGEKYQHLGMVPKLSSLNRSYSAAVIKNNSYRFEPFLPLHPRTWKVWLFQKIKKIYFLRPDGSWLQFAEDQAIFYPMLEMAAGRFKAISKPLSVYNMTTANSDVKINTFNLIRDELIVRKKTPYAKLNAFL</sequence>
<organism evidence="2 3">
    <name type="scientific">Candidatus Gottesmanbacteria bacterium GW2011_GWA1_43_11</name>
    <dbReference type="NCBI Taxonomy" id="1618436"/>
    <lineage>
        <taxon>Bacteria</taxon>
        <taxon>Candidatus Gottesmaniibacteriota</taxon>
    </lineage>
</organism>
<comment type="caution">
    <text evidence="2">The sequence shown here is derived from an EMBL/GenBank/DDBJ whole genome shotgun (WGS) entry which is preliminary data.</text>
</comment>
<dbReference type="EMBL" id="LCFB01000018">
    <property type="protein sequence ID" value="KKS84490.1"/>
    <property type="molecule type" value="Genomic_DNA"/>
</dbReference>
<dbReference type="STRING" id="1618436.UV59_C0018G0002"/>
<dbReference type="AlphaFoldDB" id="A0A0G1CFA0"/>
<dbReference type="InterPro" id="IPR001173">
    <property type="entry name" value="Glyco_trans_2-like"/>
</dbReference>
<dbReference type="CDD" id="cd00761">
    <property type="entry name" value="Glyco_tranf_GTA_type"/>
    <property type="match status" value="1"/>
</dbReference>
<evidence type="ECO:0000259" key="1">
    <source>
        <dbReference type="Pfam" id="PF00535"/>
    </source>
</evidence>
<accession>A0A0G1CFA0</accession>
<gene>
    <name evidence="2" type="ORF">UV59_C0018G0002</name>
</gene>
<dbReference type="Gene3D" id="3.90.550.10">
    <property type="entry name" value="Spore Coat Polysaccharide Biosynthesis Protein SpsA, Chain A"/>
    <property type="match status" value="1"/>
</dbReference>
<reference evidence="2 3" key="1">
    <citation type="journal article" date="2015" name="Nature">
        <title>rRNA introns, odd ribosomes, and small enigmatic genomes across a large radiation of phyla.</title>
        <authorList>
            <person name="Brown C.T."/>
            <person name="Hug L.A."/>
            <person name="Thomas B.C."/>
            <person name="Sharon I."/>
            <person name="Castelle C.J."/>
            <person name="Singh A."/>
            <person name="Wilkins M.J."/>
            <person name="Williams K.H."/>
            <person name="Banfield J.F."/>
        </authorList>
    </citation>
    <scope>NUCLEOTIDE SEQUENCE [LARGE SCALE GENOMIC DNA]</scope>
</reference>
<dbReference type="Proteomes" id="UP000034543">
    <property type="component" value="Unassembled WGS sequence"/>
</dbReference>
<evidence type="ECO:0000313" key="3">
    <source>
        <dbReference type="Proteomes" id="UP000034543"/>
    </source>
</evidence>